<comment type="similarity">
    <text evidence="1">Belongs to the glutamate synthase family.</text>
</comment>
<dbReference type="InterPro" id="IPR051394">
    <property type="entry name" value="Glutamate_Synthase"/>
</dbReference>
<evidence type="ECO:0000259" key="3">
    <source>
        <dbReference type="Pfam" id="PF04898"/>
    </source>
</evidence>
<dbReference type="InterPro" id="IPR036188">
    <property type="entry name" value="FAD/NAD-bd_sf"/>
</dbReference>
<feature type="domain" description="Glutamate synthase" evidence="2">
    <location>
        <begin position="213"/>
        <end position="291"/>
    </location>
</feature>
<dbReference type="InterPro" id="IPR013785">
    <property type="entry name" value="Aldolase_TIM"/>
</dbReference>
<dbReference type="GO" id="GO:0015930">
    <property type="term" value="F:glutamate synthase activity"/>
    <property type="evidence" value="ECO:0007669"/>
    <property type="project" value="InterPro"/>
</dbReference>
<dbReference type="Gene3D" id="3.20.20.70">
    <property type="entry name" value="Aldolase class I"/>
    <property type="match status" value="3"/>
</dbReference>
<dbReference type="OrthoDB" id="3263576at2759"/>
<dbReference type="Pfam" id="PF04898">
    <property type="entry name" value="Glu_syn_central"/>
    <property type="match status" value="2"/>
</dbReference>
<dbReference type="GO" id="GO:0006537">
    <property type="term" value="P:glutamate biosynthetic process"/>
    <property type="evidence" value="ECO:0007669"/>
    <property type="project" value="InterPro"/>
</dbReference>
<accession>A0A1Y2EZ09</accession>
<evidence type="ECO:0000259" key="2">
    <source>
        <dbReference type="Pfam" id="PF01645"/>
    </source>
</evidence>
<feature type="domain" description="Glutamate synthase central-N" evidence="3">
    <location>
        <begin position="88"/>
        <end position="145"/>
    </location>
</feature>
<dbReference type="InterPro" id="IPR002932">
    <property type="entry name" value="Glu_synthdom"/>
</dbReference>
<dbReference type="PANTHER" id="PTHR43100:SF1">
    <property type="entry name" value="GLUTAMATE SYNTHASE [NADPH] SMALL CHAIN"/>
    <property type="match status" value="1"/>
</dbReference>
<dbReference type="Pfam" id="PF01645">
    <property type="entry name" value="Glu_synthase"/>
    <property type="match status" value="1"/>
</dbReference>
<sequence length="337" mass="37846">MDLSRKVKTIDITYPKEEGVDDYINTLDRICEEAAQVINEGYKIAVLSDRNTSKDRISISTLIAIGSVHHHLVRHKWCNVHILLLKLCSNLHREGLVKEGVNREKIVENYRDVVDYHGILKVMSKMGISTLQSYKGAQIFEALGVDSSVVNRCFVGTASPLDAFYFHDRAWPSRKTARLRTLPESGDYHWRHGGENHVNTPKEITELQDAVRNKNANAYKQFKKNTDSIPIEFVEPWTSIVKRSCTGAISYGSISYDAHTTLAIAMNRLGGKSNTGEGGEDPERFRVQQDKRTNIITPKDRFQTSIPGVFAAGDCRRGQSLVVWGVSEGRGAAREID</sequence>
<feature type="domain" description="Glutamate synthase central-N" evidence="3">
    <location>
        <begin position="6"/>
        <end position="77"/>
    </location>
</feature>
<keyword evidence="5" id="KW-1185">Reference proteome</keyword>
<reference evidence="4 5" key="1">
    <citation type="submission" date="2016-08" db="EMBL/GenBank/DDBJ databases">
        <title>A Parts List for Fungal Cellulosomes Revealed by Comparative Genomics.</title>
        <authorList>
            <consortium name="DOE Joint Genome Institute"/>
            <person name="Haitjema C.H."/>
            <person name="Gilmore S.P."/>
            <person name="Henske J.K."/>
            <person name="Solomon K.V."/>
            <person name="De Groot R."/>
            <person name="Kuo A."/>
            <person name="Mondo S.J."/>
            <person name="Salamov A.A."/>
            <person name="Labutti K."/>
            <person name="Zhao Z."/>
            <person name="Chiniquy J."/>
            <person name="Barry K."/>
            <person name="Brewer H.M."/>
            <person name="Purvine S.O."/>
            <person name="Wright A.T."/>
            <person name="Boxma B."/>
            <person name="Van Alen T."/>
            <person name="Hackstein J.H."/>
            <person name="Baker S.E."/>
            <person name="Grigoriev I.V."/>
            <person name="O'Malley M.A."/>
        </authorList>
    </citation>
    <scope>NUCLEOTIDE SEQUENCE [LARGE SCALE GENOMIC DNA]</scope>
    <source>
        <strain evidence="4 5">G1</strain>
    </source>
</reference>
<dbReference type="PANTHER" id="PTHR43100">
    <property type="entry name" value="GLUTAMATE SYNTHASE [NADPH] SMALL CHAIN"/>
    <property type="match status" value="1"/>
</dbReference>
<gene>
    <name evidence="4" type="ORF">LY90DRAFT_629830</name>
</gene>
<evidence type="ECO:0000313" key="4">
    <source>
        <dbReference type="EMBL" id="ORY76838.1"/>
    </source>
</evidence>
<dbReference type="InterPro" id="IPR006982">
    <property type="entry name" value="Glu_synth_centr_N"/>
</dbReference>
<proteinExistence type="inferred from homology"/>
<dbReference type="SUPFAM" id="SSF51395">
    <property type="entry name" value="FMN-linked oxidoreductases"/>
    <property type="match status" value="1"/>
</dbReference>
<dbReference type="STRING" id="1754190.A0A1Y2EZ09"/>
<dbReference type="EMBL" id="MCOG01000021">
    <property type="protein sequence ID" value="ORY76838.1"/>
    <property type="molecule type" value="Genomic_DNA"/>
</dbReference>
<evidence type="ECO:0000256" key="1">
    <source>
        <dbReference type="ARBA" id="ARBA00009716"/>
    </source>
</evidence>
<comment type="caution">
    <text evidence="4">The sequence shown here is derived from an EMBL/GenBank/DDBJ whole genome shotgun (WGS) entry which is preliminary data.</text>
</comment>
<evidence type="ECO:0000313" key="5">
    <source>
        <dbReference type="Proteomes" id="UP000193920"/>
    </source>
</evidence>
<protein>
    <submittedName>
        <fullName evidence="4">FMN-linked oxidoreductase</fullName>
    </submittedName>
</protein>
<dbReference type="SUPFAM" id="SSF51905">
    <property type="entry name" value="FAD/NAD(P)-binding domain"/>
    <property type="match status" value="1"/>
</dbReference>
<dbReference type="AlphaFoldDB" id="A0A1Y2EZ09"/>
<organism evidence="4 5">
    <name type="scientific">Neocallimastix californiae</name>
    <dbReference type="NCBI Taxonomy" id="1754190"/>
    <lineage>
        <taxon>Eukaryota</taxon>
        <taxon>Fungi</taxon>
        <taxon>Fungi incertae sedis</taxon>
        <taxon>Chytridiomycota</taxon>
        <taxon>Chytridiomycota incertae sedis</taxon>
        <taxon>Neocallimastigomycetes</taxon>
        <taxon>Neocallimastigales</taxon>
        <taxon>Neocallimastigaceae</taxon>
        <taxon>Neocallimastix</taxon>
    </lineage>
</organism>
<dbReference type="Proteomes" id="UP000193920">
    <property type="component" value="Unassembled WGS sequence"/>
</dbReference>
<name>A0A1Y2EZ09_9FUNG</name>